<evidence type="ECO:0000313" key="2">
    <source>
        <dbReference type="Proteomes" id="UP000437017"/>
    </source>
</evidence>
<dbReference type="AlphaFoldDB" id="A0A643CGM4"/>
<sequence>MGCCLAVKGGRPKESLVSAQTMWSPLAPWASSPAPQLHWRPHGVPSMAGRPFPPHKTLQDPRAVDELATWDSRTVGEGFAEKAPWLLLLAQGHRGQPPSLMPSSTRGPFCPPCWRCRCFEGLRCDRMSSGRSQPGPVHALRLVLYSQEDALSGQFPCIILPPPPR</sequence>
<evidence type="ECO:0000313" key="1">
    <source>
        <dbReference type="EMBL" id="KAB0399363.1"/>
    </source>
</evidence>
<proteinExistence type="predicted"/>
<gene>
    <name evidence="1" type="ORF">E2I00_005080</name>
</gene>
<comment type="caution">
    <text evidence="1">The sequence shown here is derived from an EMBL/GenBank/DDBJ whole genome shotgun (WGS) entry which is preliminary data.</text>
</comment>
<organism evidence="1 2">
    <name type="scientific">Balaenoptera physalus</name>
    <name type="common">Fin whale</name>
    <name type="synonym">Balaena physalus</name>
    <dbReference type="NCBI Taxonomy" id="9770"/>
    <lineage>
        <taxon>Eukaryota</taxon>
        <taxon>Metazoa</taxon>
        <taxon>Chordata</taxon>
        <taxon>Craniata</taxon>
        <taxon>Vertebrata</taxon>
        <taxon>Euteleostomi</taxon>
        <taxon>Mammalia</taxon>
        <taxon>Eutheria</taxon>
        <taxon>Laurasiatheria</taxon>
        <taxon>Artiodactyla</taxon>
        <taxon>Whippomorpha</taxon>
        <taxon>Cetacea</taxon>
        <taxon>Mysticeti</taxon>
        <taxon>Balaenopteridae</taxon>
        <taxon>Balaenoptera</taxon>
    </lineage>
</organism>
<keyword evidence="2" id="KW-1185">Reference proteome</keyword>
<accession>A0A643CGM4</accession>
<dbReference type="EMBL" id="SGJD01001565">
    <property type="protein sequence ID" value="KAB0399363.1"/>
    <property type="molecule type" value="Genomic_DNA"/>
</dbReference>
<protein>
    <submittedName>
        <fullName evidence="1">Uncharacterized protein</fullName>
    </submittedName>
</protein>
<name>A0A643CGM4_BALPH</name>
<dbReference type="Proteomes" id="UP000437017">
    <property type="component" value="Unassembled WGS sequence"/>
</dbReference>
<reference evidence="1 2" key="1">
    <citation type="journal article" date="2019" name="PLoS ONE">
        <title>Genomic analyses reveal an absence of contemporary introgressive admixture between fin whales and blue whales, despite known hybrids.</title>
        <authorList>
            <person name="Westbury M.V."/>
            <person name="Petersen B."/>
            <person name="Lorenzen E.D."/>
        </authorList>
    </citation>
    <scope>NUCLEOTIDE SEQUENCE [LARGE SCALE GENOMIC DNA]</scope>
    <source>
        <strain evidence="1">FinWhale-01</strain>
    </source>
</reference>